<sequence length="317" mass="34955">MASQSQSQQPLRLTPHDGPPSRENETTTTTTQPQQQQQQQQPPFTSPRALLEYLYKDVTRFSHIASPACVLHPADRSAAACLGIQACQAHEENLVAATRGTLKMEVEQITVSSSGEFGCVMGAFELGGCGEVREPFCGVWRFEVVDVEGKKGVVRAVEHWENLTPEGGGRVRGWVERGGGVRTPLAPLRPQQTDSLPHLLLKQRPELKLDKLRVNHQLPRLLNAQVVQVHVLWPPALPHLDEGHAQDIGNVLGVLLLCVRDLLPEPAVEHGKLGDVLLVERGERAGLRGSQRVSERRQGGCDDGAWNGRRWPGRWVS</sequence>
<protein>
    <recommendedName>
        <fullName evidence="4">SnoaL-like domain-containing protein</fullName>
    </recommendedName>
</protein>
<evidence type="ECO:0008006" key="4">
    <source>
        <dbReference type="Google" id="ProtNLM"/>
    </source>
</evidence>
<reference evidence="2" key="2">
    <citation type="submission" date="2023-05" db="EMBL/GenBank/DDBJ databases">
        <authorList>
            <consortium name="Lawrence Berkeley National Laboratory"/>
            <person name="Steindorff A."/>
            <person name="Hensen N."/>
            <person name="Bonometti L."/>
            <person name="Westerberg I."/>
            <person name="Brannstrom I.O."/>
            <person name="Guillou S."/>
            <person name="Cros-Aarteil S."/>
            <person name="Calhoun S."/>
            <person name="Haridas S."/>
            <person name="Kuo A."/>
            <person name="Mondo S."/>
            <person name="Pangilinan J."/>
            <person name="Riley R."/>
            <person name="Labutti K."/>
            <person name="Andreopoulos B."/>
            <person name="Lipzen A."/>
            <person name="Chen C."/>
            <person name="Yanf M."/>
            <person name="Daum C."/>
            <person name="Ng V."/>
            <person name="Clum A."/>
            <person name="Ohm R."/>
            <person name="Martin F."/>
            <person name="Silar P."/>
            <person name="Natvig D."/>
            <person name="Lalanne C."/>
            <person name="Gautier V."/>
            <person name="Ament-Velasquez S.L."/>
            <person name="Kruys A."/>
            <person name="Hutchinson M.I."/>
            <person name="Powell A.J."/>
            <person name="Barry K."/>
            <person name="Miller A.N."/>
            <person name="Grigoriev I.V."/>
            <person name="Debuchy R."/>
            <person name="Gladieux P."/>
            <person name="Thoren M.H."/>
            <person name="Johannesson H."/>
        </authorList>
    </citation>
    <scope>NUCLEOTIDE SEQUENCE</scope>
    <source>
        <strain evidence="2">CBS 315.58</strain>
    </source>
</reference>
<feature type="compositionally biased region" description="Low complexity" evidence="1">
    <location>
        <begin position="26"/>
        <end position="43"/>
    </location>
</feature>
<accession>A0AAN6XFE3</accession>
<feature type="compositionally biased region" description="Polar residues" evidence="1">
    <location>
        <begin position="1"/>
        <end position="11"/>
    </location>
</feature>
<organism evidence="2 3">
    <name type="scientific">Triangularia verruculosa</name>
    <dbReference type="NCBI Taxonomy" id="2587418"/>
    <lineage>
        <taxon>Eukaryota</taxon>
        <taxon>Fungi</taxon>
        <taxon>Dikarya</taxon>
        <taxon>Ascomycota</taxon>
        <taxon>Pezizomycotina</taxon>
        <taxon>Sordariomycetes</taxon>
        <taxon>Sordariomycetidae</taxon>
        <taxon>Sordariales</taxon>
        <taxon>Podosporaceae</taxon>
        <taxon>Triangularia</taxon>
    </lineage>
</organism>
<reference evidence="2" key="1">
    <citation type="journal article" date="2023" name="Mol. Phylogenet. Evol.">
        <title>Genome-scale phylogeny and comparative genomics of the fungal order Sordariales.</title>
        <authorList>
            <person name="Hensen N."/>
            <person name="Bonometti L."/>
            <person name="Westerberg I."/>
            <person name="Brannstrom I.O."/>
            <person name="Guillou S."/>
            <person name="Cros-Aarteil S."/>
            <person name="Calhoun S."/>
            <person name="Haridas S."/>
            <person name="Kuo A."/>
            <person name="Mondo S."/>
            <person name="Pangilinan J."/>
            <person name="Riley R."/>
            <person name="LaButti K."/>
            <person name="Andreopoulos B."/>
            <person name="Lipzen A."/>
            <person name="Chen C."/>
            <person name="Yan M."/>
            <person name="Daum C."/>
            <person name="Ng V."/>
            <person name="Clum A."/>
            <person name="Steindorff A."/>
            <person name="Ohm R.A."/>
            <person name="Martin F."/>
            <person name="Silar P."/>
            <person name="Natvig D.O."/>
            <person name="Lalanne C."/>
            <person name="Gautier V."/>
            <person name="Ament-Velasquez S.L."/>
            <person name="Kruys A."/>
            <person name="Hutchinson M.I."/>
            <person name="Powell A.J."/>
            <person name="Barry K."/>
            <person name="Miller A.N."/>
            <person name="Grigoriev I.V."/>
            <person name="Debuchy R."/>
            <person name="Gladieux P."/>
            <person name="Hiltunen Thoren M."/>
            <person name="Johannesson H."/>
        </authorList>
    </citation>
    <scope>NUCLEOTIDE SEQUENCE</scope>
    <source>
        <strain evidence="2">CBS 315.58</strain>
    </source>
</reference>
<proteinExistence type="predicted"/>
<name>A0AAN6XFE3_9PEZI</name>
<comment type="caution">
    <text evidence="2">The sequence shown here is derived from an EMBL/GenBank/DDBJ whole genome shotgun (WGS) entry which is preliminary data.</text>
</comment>
<keyword evidence="3" id="KW-1185">Reference proteome</keyword>
<gene>
    <name evidence="2" type="ORF">QBC40DRAFT_227599</name>
</gene>
<feature type="region of interest" description="Disordered" evidence="1">
    <location>
        <begin position="1"/>
        <end position="44"/>
    </location>
</feature>
<evidence type="ECO:0000313" key="3">
    <source>
        <dbReference type="Proteomes" id="UP001303160"/>
    </source>
</evidence>
<dbReference type="Proteomes" id="UP001303160">
    <property type="component" value="Unassembled WGS sequence"/>
</dbReference>
<evidence type="ECO:0000313" key="2">
    <source>
        <dbReference type="EMBL" id="KAK4199605.1"/>
    </source>
</evidence>
<dbReference type="EMBL" id="MU863930">
    <property type="protein sequence ID" value="KAK4199605.1"/>
    <property type="molecule type" value="Genomic_DNA"/>
</dbReference>
<dbReference type="AlphaFoldDB" id="A0AAN6XFE3"/>
<evidence type="ECO:0000256" key="1">
    <source>
        <dbReference type="SAM" id="MobiDB-lite"/>
    </source>
</evidence>